<organism evidence="2">
    <name type="scientific">uncultured Thermomicrobiales bacterium</name>
    <dbReference type="NCBI Taxonomy" id="1645740"/>
    <lineage>
        <taxon>Bacteria</taxon>
        <taxon>Pseudomonadati</taxon>
        <taxon>Thermomicrobiota</taxon>
        <taxon>Thermomicrobia</taxon>
        <taxon>Thermomicrobiales</taxon>
        <taxon>environmental samples</taxon>
    </lineage>
</organism>
<reference evidence="2" key="1">
    <citation type="submission" date="2020-02" db="EMBL/GenBank/DDBJ databases">
        <authorList>
            <person name="Meier V. D."/>
        </authorList>
    </citation>
    <scope>NUCLEOTIDE SEQUENCE</scope>
    <source>
        <strain evidence="2">AVDCRST_MAG18</strain>
    </source>
</reference>
<proteinExistence type="predicted"/>
<dbReference type="InterPro" id="IPR013022">
    <property type="entry name" value="Xyl_isomerase-like_TIM-brl"/>
</dbReference>
<dbReference type="EC" id="4.2.1.44" evidence="2"/>
<dbReference type="Pfam" id="PF01261">
    <property type="entry name" value="AP_endonuc_2"/>
    <property type="match status" value="1"/>
</dbReference>
<dbReference type="AlphaFoldDB" id="A0A6J4VMM5"/>
<name>A0A6J4VMM5_9BACT</name>
<dbReference type="PANTHER" id="PTHR12110:SF41">
    <property type="entry name" value="INOSOSE DEHYDRATASE"/>
    <property type="match status" value="1"/>
</dbReference>
<gene>
    <name evidence="2" type="ORF">AVDCRST_MAG18-3510</name>
</gene>
<feature type="domain" description="Xylose isomerase-like TIM barrel" evidence="1">
    <location>
        <begin position="33"/>
        <end position="305"/>
    </location>
</feature>
<dbReference type="GO" id="GO:0050114">
    <property type="term" value="F:myo-inosose-2 dehydratase activity"/>
    <property type="evidence" value="ECO:0007669"/>
    <property type="project" value="UniProtKB-EC"/>
</dbReference>
<keyword evidence="2" id="KW-0456">Lyase</keyword>
<accession>A0A6J4VMM5</accession>
<evidence type="ECO:0000259" key="1">
    <source>
        <dbReference type="Pfam" id="PF01261"/>
    </source>
</evidence>
<dbReference type="PANTHER" id="PTHR12110">
    <property type="entry name" value="HYDROXYPYRUVATE ISOMERASE"/>
    <property type="match status" value="1"/>
</dbReference>
<sequence length="310" mass="33301">MTTIRVANAPCSWGLLEFDDLGARPIGAAQMLDELRDTGYSGTELGDWGFMPTAPAALRDELARRDLDLVGAFVPVAFRHAAQHAAGAEVALRTARLLAAATTGQATRPLLILADENGADSERTDSAGRIAADQALPTDDWITFAAGVNAVARAAAAETGLRVAFHPHCAGFVETPDEIARLLDLTDPATIGLVFDTGHYLYGTGASAVGAVREGLERFWPRIRHIHFKDCHPAIAAEARAGGWDYHTAVRNGLFCELGRGAVAFPDALDWLQRREYGGWIVVEQDVLPGLGTPRASAERNRHYLRTLGL</sequence>
<dbReference type="EMBL" id="CADCWN010000273">
    <property type="protein sequence ID" value="CAA9583688.1"/>
    <property type="molecule type" value="Genomic_DNA"/>
</dbReference>
<dbReference type="SUPFAM" id="SSF51658">
    <property type="entry name" value="Xylose isomerase-like"/>
    <property type="match status" value="1"/>
</dbReference>
<protein>
    <submittedName>
        <fullName evidence="2">Inosose dehydratase</fullName>
        <ecNumber evidence="2">4.2.1.44</ecNumber>
    </submittedName>
</protein>
<dbReference type="Gene3D" id="3.20.20.150">
    <property type="entry name" value="Divalent-metal-dependent TIM barrel enzymes"/>
    <property type="match status" value="1"/>
</dbReference>
<dbReference type="InterPro" id="IPR036237">
    <property type="entry name" value="Xyl_isomerase-like_sf"/>
</dbReference>
<dbReference type="InterPro" id="IPR050312">
    <property type="entry name" value="IolE/XylAMocC-like"/>
</dbReference>
<evidence type="ECO:0000313" key="2">
    <source>
        <dbReference type="EMBL" id="CAA9583688.1"/>
    </source>
</evidence>